<dbReference type="Pfam" id="PF00580">
    <property type="entry name" value="UvrD-helicase"/>
    <property type="match status" value="1"/>
</dbReference>
<keyword evidence="4" id="KW-0378">Hydrolase</keyword>
<dbReference type="NCBIfam" id="TIGR01074">
    <property type="entry name" value="rep"/>
    <property type="match status" value="1"/>
</dbReference>
<dbReference type="Gene3D" id="1.10.486.10">
    <property type="entry name" value="PCRA, domain 4"/>
    <property type="match status" value="1"/>
</dbReference>
<comment type="catalytic activity">
    <reaction evidence="11">
        <text>ATP + H2O = ADP + phosphate + H(+)</text>
        <dbReference type="Rhea" id="RHEA:13065"/>
        <dbReference type="ChEBI" id="CHEBI:15377"/>
        <dbReference type="ChEBI" id="CHEBI:15378"/>
        <dbReference type="ChEBI" id="CHEBI:30616"/>
        <dbReference type="ChEBI" id="CHEBI:43474"/>
        <dbReference type="ChEBI" id="CHEBI:456216"/>
        <dbReference type="EC" id="5.6.2.4"/>
    </reaction>
</comment>
<dbReference type="GO" id="GO:0016787">
    <property type="term" value="F:hydrolase activity"/>
    <property type="evidence" value="ECO:0007669"/>
    <property type="project" value="UniProtKB-KW"/>
</dbReference>
<evidence type="ECO:0000313" key="14">
    <source>
        <dbReference type="EMBL" id="CUS42367.1"/>
    </source>
</evidence>
<dbReference type="GO" id="GO:0005829">
    <property type="term" value="C:cytosol"/>
    <property type="evidence" value="ECO:0007669"/>
    <property type="project" value="TreeGrafter"/>
</dbReference>
<comment type="similarity">
    <text evidence="1">Belongs to the helicase family. UvrD subfamily.</text>
</comment>
<protein>
    <recommendedName>
        <fullName evidence="10">DNA 3'-5' helicase</fullName>
        <ecNumber evidence="10">5.6.2.4</ecNumber>
    </recommendedName>
</protein>
<dbReference type="PROSITE" id="PS51217">
    <property type="entry name" value="UVRD_HELICASE_CTER"/>
    <property type="match status" value="1"/>
</dbReference>
<evidence type="ECO:0000256" key="1">
    <source>
        <dbReference type="ARBA" id="ARBA00009922"/>
    </source>
</evidence>
<dbReference type="GO" id="GO:0000725">
    <property type="term" value="P:recombinational repair"/>
    <property type="evidence" value="ECO:0007669"/>
    <property type="project" value="TreeGrafter"/>
</dbReference>
<evidence type="ECO:0000256" key="10">
    <source>
        <dbReference type="ARBA" id="ARBA00034808"/>
    </source>
</evidence>
<dbReference type="Pfam" id="PF13361">
    <property type="entry name" value="UvrD_C"/>
    <property type="match status" value="1"/>
</dbReference>
<dbReference type="EC" id="5.6.2.4" evidence="10"/>
<keyword evidence="5 14" id="KW-0347">Helicase</keyword>
<dbReference type="PROSITE" id="PS51198">
    <property type="entry name" value="UVRD_HELICASE_ATP_BIND"/>
    <property type="match status" value="1"/>
</dbReference>
<keyword evidence="2" id="KW-0235">DNA replication</keyword>
<reference evidence="14" key="1">
    <citation type="submission" date="2015-10" db="EMBL/GenBank/DDBJ databases">
        <authorList>
            <person name="Gilbert D.G."/>
        </authorList>
    </citation>
    <scope>NUCLEOTIDE SEQUENCE</scope>
</reference>
<dbReference type="EMBL" id="CZQC01000065">
    <property type="protein sequence ID" value="CUS42367.1"/>
    <property type="molecule type" value="Genomic_DNA"/>
</dbReference>
<evidence type="ECO:0000256" key="2">
    <source>
        <dbReference type="ARBA" id="ARBA00022705"/>
    </source>
</evidence>
<dbReference type="GO" id="GO:0003677">
    <property type="term" value="F:DNA binding"/>
    <property type="evidence" value="ECO:0007669"/>
    <property type="project" value="UniProtKB-KW"/>
</dbReference>
<dbReference type="Gene3D" id="1.10.10.160">
    <property type="match status" value="1"/>
</dbReference>
<dbReference type="InterPro" id="IPR014016">
    <property type="entry name" value="UvrD-like_ATP-bd"/>
</dbReference>
<dbReference type="InterPro" id="IPR005752">
    <property type="entry name" value="Helicase_Rep"/>
</dbReference>
<comment type="catalytic activity">
    <reaction evidence="9">
        <text>Couples ATP hydrolysis with the unwinding of duplex DNA by translocating in the 3'-5' direction.</text>
        <dbReference type="EC" id="5.6.2.4"/>
    </reaction>
</comment>
<evidence type="ECO:0000256" key="4">
    <source>
        <dbReference type="ARBA" id="ARBA00022801"/>
    </source>
</evidence>
<evidence type="ECO:0000256" key="6">
    <source>
        <dbReference type="ARBA" id="ARBA00022840"/>
    </source>
</evidence>
<dbReference type="GO" id="GO:0005524">
    <property type="term" value="F:ATP binding"/>
    <property type="evidence" value="ECO:0007669"/>
    <property type="project" value="UniProtKB-KW"/>
</dbReference>
<feature type="domain" description="UvrD-like helicase C-terminal" evidence="13">
    <location>
        <begin position="285"/>
        <end position="568"/>
    </location>
</feature>
<dbReference type="Gene3D" id="3.40.50.300">
    <property type="entry name" value="P-loop containing nucleotide triphosphate hydrolases"/>
    <property type="match status" value="2"/>
</dbReference>
<dbReference type="AlphaFoldDB" id="A0A160TFW7"/>
<dbReference type="PANTHER" id="PTHR11070:SF64">
    <property type="entry name" value="ATP-DEPENDENT DNA HELICASE REP"/>
    <property type="match status" value="1"/>
</dbReference>
<dbReference type="PANTHER" id="PTHR11070">
    <property type="entry name" value="UVRD / RECB / PCRA DNA HELICASE FAMILY MEMBER"/>
    <property type="match status" value="1"/>
</dbReference>
<evidence type="ECO:0000256" key="8">
    <source>
        <dbReference type="ARBA" id="ARBA00023235"/>
    </source>
</evidence>
<keyword evidence="7" id="KW-0238">DNA-binding</keyword>
<name>A0A160TFW7_9ZZZZ</name>
<evidence type="ECO:0000259" key="13">
    <source>
        <dbReference type="PROSITE" id="PS51217"/>
    </source>
</evidence>
<dbReference type="GO" id="GO:0043138">
    <property type="term" value="F:3'-5' DNA helicase activity"/>
    <property type="evidence" value="ECO:0007669"/>
    <property type="project" value="UniProtKB-EC"/>
</dbReference>
<gene>
    <name evidence="14" type="ORF">MGWOODY_Tha2491</name>
</gene>
<dbReference type="InterPro" id="IPR014017">
    <property type="entry name" value="DNA_helicase_UvrD-like_C"/>
</dbReference>
<dbReference type="SUPFAM" id="SSF52540">
    <property type="entry name" value="P-loop containing nucleoside triphosphate hydrolases"/>
    <property type="match status" value="1"/>
</dbReference>
<proteinExistence type="inferred from homology"/>
<evidence type="ECO:0000256" key="3">
    <source>
        <dbReference type="ARBA" id="ARBA00022741"/>
    </source>
</evidence>
<feature type="domain" description="UvrD-like helicase ATP-binding" evidence="12">
    <location>
        <begin position="5"/>
        <end position="284"/>
    </location>
</feature>
<evidence type="ECO:0000256" key="9">
    <source>
        <dbReference type="ARBA" id="ARBA00034617"/>
    </source>
</evidence>
<organism evidence="14">
    <name type="scientific">hydrothermal vent metagenome</name>
    <dbReference type="NCBI Taxonomy" id="652676"/>
    <lineage>
        <taxon>unclassified sequences</taxon>
        <taxon>metagenomes</taxon>
        <taxon>ecological metagenomes</taxon>
    </lineage>
</organism>
<keyword evidence="6" id="KW-0067">ATP-binding</keyword>
<dbReference type="CDD" id="cd18807">
    <property type="entry name" value="SF1_C_UvrD"/>
    <property type="match status" value="1"/>
</dbReference>
<accession>A0A160TFW7</accession>
<keyword evidence="3" id="KW-0547">Nucleotide-binding</keyword>
<dbReference type="CDD" id="cd17932">
    <property type="entry name" value="DEXQc_UvrD"/>
    <property type="match status" value="1"/>
</dbReference>
<dbReference type="GO" id="GO:0006260">
    <property type="term" value="P:DNA replication"/>
    <property type="evidence" value="ECO:0007669"/>
    <property type="project" value="UniProtKB-KW"/>
</dbReference>
<evidence type="ECO:0000256" key="7">
    <source>
        <dbReference type="ARBA" id="ARBA00023125"/>
    </source>
</evidence>
<sequence>MVDLSQLNPRQKEAAKYIDGPLLVLAGAGSGKTSVITRKIAYLIGVCGIKPHHIAAVTFTNKASREMKERVSALVGKGGAKGLTVSTFHNLGLNIIRFEHKTAGYKPGFSILDQDDCKGIIRDVMHREHGDDGDMLDMIQSAISNLKNDLITPEQAVNMAQTQQDSLIAQTYSVYQRMLKAYNAVDFDDLIMAPTVLFMNNPEVLTRWQKKIRYLLVDEYQDTNTSQYELVKLLVGHRTGLTVVGDDDQSIYAWRGAKPENLSLLKKDFPTLKIVKLEQNYRSTGLILNAANRVIDNNPHEFEKKLWSDMGYGDPIKILKCRNDDVESERIATEIVERRLRYGCGYKDFAVLYRGNHQSRNIEMKLQAYQVPYKISGGQSFFGRNEIKDIMGYLRLIINPSDDAAFLRIINTPRREIGPTTIEKLSEYAAMRGTSMLSATTEMGLEQSLMPKALDRLRRFGHWLDGITRNAYTDDPVAAIKEMITDIDYESYLLQNSGTPNQAERRMKNVWFLIDSISKMISKAEEEGDECTIEDAVGRLILRDMMEQQAQEDESDQVQLMTLHASKGLEFPHVYIMGMEEELMPHRNSIEADTIEEERRLMYVGITRAKRTLTLTYAAKRRQYGEAASTTHSRFLDELPPDDILWEGKTETSAEEQKQRGQETLSSLRNMLADF</sequence>
<dbReference type="InterPro" id="IPR000212">
    <property type="entry name" value="DNA_helicase_UvrD/REP"/>
</dbReference>
<dbReference type="HAMAP" id="MF_01920">
    <property type="entry name" value="Helicase_Rep"/>
    <property type="match status" value="1"/>
</dbReference>
<evidence type="ECO:0000256" key="5">
    <source>
        <dbReference type="ARBA" id="ARBA00022806"/>
    </source>
</evidence>
<keyword evidence="8" id="KW-0413">Isomerase</keyword>
<dbReference type="InterPro" id="IPR013986">
    <property type="entry name" value="DExx_box_DNA_helicase_dom_sf"/>
</dbReference>
<evidence type="ECO:0000256" key="11">
    <source>
        <dbReference type="ARBA" id="ARBA00048988"/>
    </source>
</evidence>
<dbReference type="InterPro" id="IPR027417">
    <property type="entry name" value="P-loop_NTPase"/>
</dbReference>
<evidence type="ECO:0000259" key="12">
    <source>
        <dbReference type="PROSITE" id="PS51198"/>
    </source>
</evidence>